<dbReference type="InterPro" id="IPR038694">
    <property type="entry name" value="DUF427_sf"/>
</dbReference>
<dbReference type="EMBL" id="CP078077">
    <property type="protein sequence ID" value="UPL14088.1"/>
    <property type="molecule type" value="Genomic_DNA"/>
</dbReference>
<dbReference type="Pfam" id="PF04248">
    <property type="entry name" value="NTP_transf_9"/>
    <property type="match status" value="1"/>
</dbReference>
<dbReference type="PANTHER" id="PTHR34310">
    <property type="entry name" value="DUF427 DOMAIN PROTEIN (AFU_ORTHOLOGUE AFUA_3G02220)"/>
    <property type="match status" value="1"/>
</dbReference>
<evidence type="ECO:0000313" key="2">
    <source>
        <dbReference type="EMBL" id="UPL14088.1"/>
    </source>
</evidence>
<dbReference type="RefSeq" id="WP_247624111.1">
    <property type="nucleotide sequence ID" value="NZ_CP078077.1"/>
</dbReference>
<keyword evidence="3" id="KW-1185">Reference proteome</keyword>
<organism evidence="2 3">
    <name type="scientific">Microbacterium galbinum</name>
    <dbReference type="NCBI Taxonomy" id="2851646"/>
    <lineage>
        <taxon>Bacteria</taxon>
        <taxon>Bacillati</taxon>
        <taxon>Actinomycetota</taxon>
        <taxon>Actinomycetes</taxon>
        <taxon>Micrococcales</taxon>
        <taxon>Microbacteriaceae</taxon>
        <taxon>Microbacterium</taxon>
    </lineage>
</organism>
<accession>A0ABY4IMY2</accession>
<name>A0ABY4IMY2_9MICO</name>
<gene>
    <name evidence="2" type="ORF">KV396_06195</name>
</gene>
<feature type="domain" description="DUF427" evidence="1">
    <location>
        <begin position="22"/>
        <end position="112"/>
    </location>
</feature>
<evidence type="ECO:0000259" key="1">
    <source>
        <dbReference type="Pfam" id="PF04248"/>
    </source>
</evidence>
<evidence type="ECO:0000313" key="3">
    <source>
        <dbReference type="Proteomes" id="UP000831963"/>
    </source>
</evidence>
<reference evidence="2 3" key="1">
    <citation type="submission" date="2021-06" db="EMBL/GenBank/DDBJ databases">
        <title>Genome-based taxonomic framework of Microbacterium strains isolated from marine environment, the description of four new species and reclassification of four preexisting species.</title>
        <authorList>
            <person name="Lee S.D."/>
            <person name="Kim S.-M."/>
            <person name="Byeon Y.-S."/>
            <person name="Yang H.L."/>
            <person name="Kim I.S."/>
        </authorList>
    </citation>
    <scope>NUCLEOTIDE SEQUENCE [LARGE SCALE GENOMIC DNA]</scope>
    <source>
        <strain evidence="2 3">SSW1-36</strain>
    </source>
</reference>
<protein>
    <submittedName>
        <fullName evidence="2">DUF427 domain-containing protein</fullName>
    </submittedName>
</protein>
<dbReference type="PANTHER" id="PTHR34310:SF9">
    <property type="entry name" value="BLR5716 PROTEIN"/>
    <property type="match status" value="1"/>
</dbReference>
<dbReference type="Proteomes" id="UP000831963">
    <property type="component" value="Chromosome"/>
</dbReference>
<dbReference type="InterPro" id="IPR007361">
    <property type="entry name" value="DUF427"/>
</dbReference>
<proteinExistence type="predicted"/>
<sequence>MSDTTAQKPAHTVTTEPAAHRVRVLAGDAVLADSTRAIVLHESNHADRYYLPREDVNWDLLQETASTSHCPVKGDADDYWALKSDPATDVAWSYPTPFDYLQPIAGHVAFYSERVQVDAAELLPQ</sequence>
<dbReference type="Gene3D" id="2.170.150.40">
    <property type="entry name" value="Domain of unknown function (DUF427)"/>
    <property type="match status" value="1"/>
</dbReference>